<protein>
    <submittedName>
        <fullName evidence="1">Uncharacterized protein</fullName>
    </submittedName>
</protein>
<reference evidence="1" key="1">
    <citation type="submission" date="2020-05" db="EMBL/GenBank/DDBJ databases">
        <authorList>
            <person name="Chiriac C."/>
            <person name="Salcher M."/>
            <person name="Ghai R."/>
            <person name="Kavagutti S V."/>
        </authorList>
    </citation>
    <scope>NUCLEOTIDE SEQUENCE</scope>
</reference>
<organism evidence="1">
    <name type="scientific">uncultured Caudovirales phage</name>
    <dbReference type="NCBI Taxonomy" id="2100421"/>
    <lineage>
        <taxon>Viruses</taxon>
        <taxon>Duplodnaviria</taxon>
        <taxon>Heunggongvirae</taxon>
        <taxon>Uroviricota</taxon>
        <taxon>Caudoviricetes</taxon>
        <taxon>Peduoviridae</taxon>
        <taxon>Maltschvirus</taxon>
        <taxon>Maltschvirus maltsch</taxon>
    </lineage>
</organism>
<accession>A0A6J7WVF9</accession>
<gene>
    <name evidence="1" type="ORF">UFOVP241_34</name>
</gene>
<dbReference type="EMBL" id="LR798286">
    <property type="protein sequence ID" value="CAB5220805.1"/>
    <property type="molecule type" value="Genomic_DNA"/>
</dbReference>
<proteinExistence type="predicted"/>
<sequence>MNAVVEIKPSGGALTAQVQSRMAVADIISHVAVVQEVMRAVMKKDVHYGIIPGTDKPTLLKPGAEVLCMAFRIADSYYIEDLSDLHTVRYRVTCTGTHQVSGVVLGAGMGEASSAEEKYKWRKAFDPEFNAAPENMRRKKFGYNKQKREQYEILQVRTEPADLANTILKMANKRAKMAMTLNVTAASDCFNQDLEDMDAAMVDHLARKESDAPATTMPAAGPAALPAYTDEAFAKNLPSWRGLIETGKKTAEQIIQNINKISVMTDEQMAMVRATVVPATTTDTTGATDAQPKGDQA</sequence>
<evidence type="ECO:0000313" key="1">
    <source>
        <dbReference type="EMBL" id="CAB5220805.1"/>
    </source>
</evidence>
<name>A0A6J7WVF9_9CAUD</name>